<comment type="similarity">
    <text evidence="2">Belongs to the PheA/TfdB FAD monooxygenase family.</text>
</comment>
<feature type="domain" description="FAD-binding" evidence="7">
    <location>
        <begin position="22"/>
        <end position="404"/>
    </location>
</feature>
<dbReference type="PANTHER" id="PTHR43004">
    <property type="entry name" value="TRK SYSTEM POTASSIUM UPTAKE PROTEIN"/>
    <property type="match status" value="1"/>
</dbReference>
<dbReference type="PRINTS" id="PR00420">
    <property type="entry name" value="RNGMNOXGNASE"/>
</dbReference>
<dbReference type="InterPro" id="IPR036188">
    <property type="entry name" value="FAD/NAD-bd_sf"/>
</dbReference>
<feature type="transmembrane region" description="Helical" evidence="6">
    <location>
        <begin position="318"/>
        <end position="339"/>
    </location>
</feature>
<comment type="caution">
    <text evidence="9">The sequence shown here is derived from an EMBL/GenBank/DDBJ whole genome shotgun (WGS) entry which is preliminary data.</text>
</comment>
<feature type="transmembrane region" description="Helical" evidence="6">
    <location>
        <begin position="25"/>
        <end position="46"/>
    </location>
</feature>
<dbReference type="InterPro" id="IPR012941">
    <property type="entry name" value="Phe_hydrox_C_dim_dom"/>
</dbReference>
<keyword evidence="6" id="KW-0472">Membrane</keyword>
<dbReference type="GO" id="GO:0071949">
    <property type="term" value="F:FAD binding"/>
    <property type="evidence" value="ECO:0007669"/>
    <property type="project" value="InterPro"/>
</dbReference>
<dbReference type="InterPro" id="IPR002938">
    <property type="entry name" value="FAD-bd"/>
</dbReference>
<dbReference type="InterPro" id="IPR050641">
    <property type="entry name" value="RIFMO-like"/>
</dbReference>
<dbReference type="Pfam" id="PF01494">
    <property type="entry name" value="FAD_binding_3"/>
    <property type="match status" value="1"/>
</dbReference>
<name>A0A433D6U9_9FUNG</name>
<evidence type="ECO:0000256" key="2">
    <source>
        <dbReference type="ARBA" id="ARBA00007801"/>
    </source>
</evidence>
<proteinExistence type="inferred from homology"/>
<gene>
    <name evidence="9" type="ORF">BC936DRAFT_146741</name>
</gene>
<keyword evidence="4" id="KW-0274">FAD</keyword>
<feature type="domain" description="Phenol hydroxylase-like C-terminal dimerisation" evidence="8">
    <location>
        <begin position="450"/>
        <end position="624"/>
    </location>
</feature>
<keyword evidence="3" id="KW-0285">Flavoprotein</keyword>
<evidence type="ECO:0000256" key="4">
    <source>
        <dbReference type="ARBA" id="ARBA00022827"/>
    </source>
</evidence>
<evidence type="ECO:0000256" key="6">
    <source>
        <dbReference type="SAM" id="Phobius"/>
    </source>
</evidence>
<keyword evidence="6" id="KW-0812">Transmembrane</keyword>
<keyword evidence="10" id="KW-1185">Reference proteome</keyword>
<dbReference type="EMBL" id="RBNI01005566">
    <property type="protein sequence ID" value="RUP46602.1"/>
    <property type="molecule type" value="Genomic_DNA"/>
</dbReference>
<comment type="cofactor">
    <cofactor evidence="1">
        <name>FAD</name>
        <dbReference type="ChEBI" id="CHEBI:57692"/>
    </cofactor>
</comment>
<dbReference type="InterPro" id="IPR036249">
    <property type="entry name" value="Thioredoxin-like_sf"/>
</dbReference>
<dbReference type="GO" id="GO:0016709">
    <property type="term" value="F:oxidoreductase activity, acting on paired donors, with incorporation or reduction of molecular oxygen, NAD(P)H as one donor, and incorporation of one atom of oxygen"/>
    <property type="evidence" value="ECO:0007669"/>
    <property type="project" value="UniProtKB-ARBA"/>
</dbReference>
<dbReference type="Proteomes" id="UP000268093">
    <property type="component" value="Unassembled WGS sequence"/>
</dbReference>
<accession>A0A433D6U9</accession>
<keyword evidence="5" id="KW-0560">Oxidoreductase</keyword>
<evidence type="ECO:0000256" key="5">
    <source>
        <dbReference type="ARBA" id="ARBA00023002"/>
    </source>
</evidence>
<evidence type="ECO:0008006" key="11">
    <source>
        <dbReference type="Google" id="ProtNLM"/>
    </source>
</evidence>
<dbReference type="Gene3D" id="3.40.30.20">
    <property type="match status" value="1"/>
</dbReference>
<organism evidence="9 10">
    <name type="scientific">Jimgerdemannia flammicorona</name>
    <dbReference type="NCBI Taxonomy" id="994334"/>
    <lineage>
        <taxon>Eukaryota</taxon>
        <taxon>Fungi</taxon>
        <taxon>Fungi incertae sedis</taxon>
        <taxon>Mucoromycota</taxon>
        <taxon>Mucoromycotina</taxon>
        <taxon>Endogonomycetes</taxon>
        <taxon>Endogonales</taxon>
        <taxon>Endogonaceae</taxon>
        <taxon>Jimgerdemannia</taxon>
    </lineage>
</organism>
<dbReference type="SUPFAM" id="SSF54373">
    <property type="entry name" value="FAD-linked reductases, C-terminal domain"/>
    <property type="match status" value="1"/>
</dbReference>
<evidence type="ECO:0000259" key="7">
    <source>
        <dbReference type="Pfam" id="PF01494"/>
    </source>
</evidence>
<dbReference type="SUPFAM" id="SSF51905">
    <property type="entry name" value="FAD/NAD(P)-binding domain"/>
    <property type="match status" value="1"/>
</dbReference>
<dbReference type="OrthoDB" id="2690153at2759"/>
<evidence type="ECO:0000313" key="9">
    <source>
        <dbReference type="EMBL" id="RUP46602.1"/>
    </source>
</evidence>
<reference evidence="9 10" key="1">
    <citation type="journal article" date="2018" name="New Phytol.">
        <title>Phylogenomics of Endogonaceae and evolution of mycorrhizas within Mucoromycota.</title>
        <authorList>
            <person name="Chang Y."/>
            <person name="Desiro A."/>
            <person name="Na H."/>
            <person name="Sandor L."/>
            <person name="Lipzen A."/>
            <person name="Clum A."/>
            <person name="Barry K."/>
            <person name="Grigoriev I.V."/>
            <person name="Martin F.M."/>
            <person name="Stajich J.E."/>
            <person name="Smith M.E."/>
            <person name="Bonito G."/>
            <person name="Spatafora J.W."/>
        </authorList>
    </citation>
    <scope>NUCLEOTIDE SEQUENCE [LARGE SCALE GENOMIC DNA]</scope>
    <source>
        <strain evidence="9 10">GMNB39</strain>
    </source>
</reference>
<dbReference type="Gene3D" id="3.50.50.60">
    <property type="entry name" value="FAD/NAD(P)-binding domain"/>
    <property type="match status" value="1"/>
</dbReference>
<evidence type="ECO:0000256" key="3">
    <source>
        <dbReference type="ARBA" id="ARBA00022630"/>
    </source>
</evidence>
<dbReference type="Gene3D" id="3.30.9.10">
    <property type="entry name" value="D-Amino Acid Oxidase, subunit A, domain 2"/>
    <property type="match status" value="1"/>
</dbReference>
<dbReference type="AlphaFoldDB" id="A0A433D6U9"/>
<evidence type="ECO:0000313" key="10">
    <source>
        <dbReference type="Proteomes" id="UP000268093"/>
    </source>
</evidence>
<dbReference type="SUPFAM" id="SSF52833">
    <property type="entry name" value="Thioredoxin-like"/>
    <property type="match status" value="1"/>
</dbReference>
<dbReference type="PANTHER" id="PTHR43004:SF19">
    <property type="entry name" value="BINDING MONOOXYGENASE, PUTATIVE (JCVI)-RELATED"/>
    <property type="match status" value="1"/>
</dbReference>
<sequence>MSTSICLSFRALLVLDRRMTIETDIFVAGAGPVGLYSAILFVQLGYKVRIVDRLPCPVKSGKADNVFPRQLEIFSKPFLNVAGDFERIGCKVSEVVYYSDSQKVGTVSMSDENCKYKSMYTFMAQSDLENILINRLEKLGVRVERSVTVVGLDINDAEAEAGQSTYPITITLSKPARTGGVSTELVQSRYLIAADGARSFVRKKLAIPFEGVNNEYISGNIDVAGQLKHPDARSLIVHKSSKWGTILCYPKSEYGMYKIAVPLNDDSPMPLGITATLDQFVEKIRRILEPNELLVDNVTYFTTYSGKSSAMPSNLGDILLLIYIYIYIPPVNVLVAAAFSASNRVFLVGDAIHVQSPKTGQGLNLGFGDVYNLFWKLHLYDQGLASLDILDTFDSERREIIARIQAYSDSTTRLQMGRNVPGGATDTATIMRELAYATNRALRMSIGTDIEYSPNMINSTEFCISELHPRIRIGQIALNGTLYRKDGSEVWLHDQFKEAGRFYILVFVGDPTLSSATVAELCKIHEHLSNPNSFVNRFRLRDSSPLIKFLWVTTTTKILHHAGELQFLSQHTILVDKMNRMHVKYGATEGGAAFVLRPDEHVGASVTLQDFSTLEDYFDGFLLARS</sequence>
<evidence type="ECO:0000256" key="1">
    <source>
        <dbReference type="ARBA" id="ARBA00001974"/>
    </source>
</evidence>
<protein>
    <recommendedName>
        <fullName evidence="11">FAD binding domain-containing protein</fullName>
    </recommendedName>
</protein>
<keyword evidence="6" id="KW-1133">Transmembrane helix</keyword>
<dbReference type="Pfam" id="PF07976">
    <property type="entry name" value="Phe_hydrox_dim"/>
    <property type="match status" value="1"/>
</dbReference>
<dbReference type="InterPro" id="IPR038220">
    <property type="entry name" value="PHOX_C_sf"/>
</dbReference>
<evidence type="ECO:0000259" key="8">
    <source>
        <dbReference type="Pfam" id="PF07976"/>
    </source>
</evidence>